<dbReference type="WBParaSite" id="nRc.2.0.1.t36857-RA">
    <property type="protein sequence ID" value="nRc.2.0.1.t36857-RA"/>
    <property type="gene ID" value="nRc.2.0.1.g36857"/>
</dbReference>
<name>A0A915KDS1_ROMCU</name>
<dbReference type="AlphaFoldDB" id="A0A915KDS1"/>
<keyword evidence="1" id="KW-1185">Reference proteome</keyword>
<protein>
    <submittedName>
        <fullName evidence="2">Uncharacterized protein</fullName>
    </submittedName>
</protein>
<proteinExistence type="predicted"/>
<dbReference type="Proteomes" id="UP000887565">
    <property type="component" value="Unplaced"/>
</dbReference>
<evidence type="ECO:0000313" key="2">
    <source>
        <dbReference type="WBParaSite" id="nRc.2.0.1.t36857-RA"/>
    </source>
</evidence>
<organism evidence="1 2">
    <name type="scientific">Romanomermis culicivorax</name>
    <name type="common">Nematode worm</name>
    <dbReference type="NCBI Taxonomy" id="13658"/>
    <lineage>
        <taxon>Eukaryota</taxon>
        <taxon>Metazoa</taxon>
        <taxon>Ecdysozoa</taxon>
        <taxon>Nematoda</taxon>
        <taxon>Enoplea</taxon>
        <taxon>Dorylaimia</taxon>
        <taxon>Mermithida</taxon>
        <taxon>Mermithoidea</taxon>
        <taxon>Mermithidae</taxon>
        <taxon>Romanomermis</taxon>
    </lineage>
</organism>
<reference evidence="2" key="1">
    <citation type="submission" date="2022-11" db="UniProtKB">
        <authorList>
            <consortium name="WormBaseParasite"/>
        </authorList>
    </citation>
    <scope>IDENTIFICATION</scope>
</reference>
<accession>A0A915KDS1</accession>
<evidence type="ECO:0000313" key="1">
    <source>
        <dbReference type="Proteomes" id="UP000887565"/>
    </source>
</evidence>
<sequence length="112" mass="12331">MIVDARRRALLIDLRRRRDDALSGGKRGRTLIVAWSKEPDGNILEVDGGNNAAAVFDLLKSSLLSICVGGMKALKRGTSVAATTVLTKALVLKIITSEDRRKNELKFHEFKL</sequence>